<organism evidence="3 4">
    <name type="scientific">Panagrellus redivivus</name>
    <name type="common">Microworm</name>
    <dbReference type="NCBI Taxonomy" id="6233"/>
    <lineage>
        <taxon>Eukaryota</taxon>
        <taxon>Metazoa</taxon>
        <taxon>Ecdysozoa</taxon>
        <taxon>Nematoda</taxon>
        <taxon>Chromadorea</taxon>
        <taxon>Rhabditida</taxon>
        <taxon>Tylenchina</taxon>
        <taxon>Panagrolaimomorpha</taxon>
        <taxon>Panagrolaimoidea</taxon>
        <taxon>Panagrolaimidae</taxon>
        <taxon>Panagrellus</taxon>
    </lineage>
</organism>
<reference evidence="4" key="2">
    <citation type="submission" date="2020-10" db="UniProtKB">
        <authorList>
            <consortium name="WormBaseParasite"/>
        </authorList>
    </citation>
    <scope>IDENTIFICATION</scope>
</reference>
<feature type="region of interest" description="Disordered" evidence="1">
    <location>
        <begin position="82"/>
        <end position="101"/>
    </location>
</feature>
<name>A0A7E4ZWF6_PANRE</name>
<evidence type="ECO:0000313" key="3">
    <source>
        <dbReference type="Proteomes" id="UP000492821"/>
    </source>
</evidence>
<keyword evidence="2" id="KW-0732">Signal</keyword>
<keyword evidence="3" id="KW-1185">Reference proteome</keyword>
<evidence type="ECO:0000256" key="2">
    <source>
        <dbReference type="SAM" id="SignalP"/>
    </source>
</evidence>
<evidence type="ECO:0000313" key="4">
    <source>
        <dbReference type="WBParaSite" id="Pan_g21384.t1"/>
    </source>
</evidence>
<dbReference type="WBParaSite" id="Pan_g21384.t1">
    <property type="protein sequence ID" value="Pan_g21384.t1"/>
    <property type="gene ID" value="Pan_g21384"/>
</dbReference>
<feature type="chain" id="PRO_5028802538" evidence="2">
    <location>
        <begin position="24"/>
        <end position="130"/>
    </location>
</feature>
<accession>A0A7E4ZWF6</accession>
<feature type="signal peptide" evidence="2">
    <location>
        <begin position="1"/>
        <end position="23"/>
    </location>
</feature>
<proteinExistence type="predicted"/>
<sequence>MKTAAITLVLFCLVASSVQFVLRSEFEDDALIGFEGYMRHTRDASSSESSEEKDVKSVVEGSGEEEELKLVFKREAITDTVEVEASGEEPSTVETRFKREAVVEGSGEEARFRREADLVAEASGEEPALL</sequence>
<reference evidence="3" key="1">
    <citation type="journal article" date="2013" name="Genetics">
        <title>The draft genome and transcriptome of Panagrellus redivivus are shaped by the harsh demands of a free-living lifestyle.</title>
        <authorList>
            <person name="Srinivasan J."/>
            <person name="Dillman A.R."/>
            <person name="Macchietto M.G."/>
            <person name="Heikkinen L."/>
            <person name="Lakso M."/>
            <person name="Fracchia K.M."/>
            <person name="Antoshechkin I."/>
            <person name="Mortazavi A."/>
            <person name="Wong G."/>
            <person name="Sternberg P.W."/>
        </authorList>
    </citation>
    <scope>NUCLEOTIDE SEQUENCE [LARGE SCALE GENOMIC DNA]</scope>
    <source>
        <strain evidence="3">MT8872</strain>
    </source>
</reference>
<evidence type="ECO:0000256" key="1">
    <source>
        <dbReference type="SAM" id="MobiDB-lite"/>
    </source>
</evidence>
<feature type="region of interest" description="Disordered" evidence="1">
    <location>
        <begin position="41"/>
        <end position="62"/>
    </location>
</feature>
<dbReference type="AlphaFoldDB" id="A0A7E4ZWF6"/>
<dbReference type="Proteomes" id="UP000492821">
    <property type="component" value="Unassembled WGS sequence"/>
</dbReference>
<protein>
    <submittedName>
        <fullName evidence="4">DUF4794 domain-containing protein</fullName>
    </submittedName>
</protein>
<feature type="compositionally biased region" description="Basic and acidic residues" evidence="1">
    <location>
        <begin position="41"/>
        <end position="57"/>
    </location>
</feature>